<evidence type="ECO:0000256" key="1">
    <source>
        <dbReference type="SAM" id="Coils"/>
    </source>
</evidence>
<keyword evidence="4" id="KW-1185">Reference proteome</keyword>
<evidence type="ECO:0000313" key="4">
    <source>
        <dbReference type="Proteomes" id="UP000271678"/>
    </source>
</evidence>
<name>A0A3M9LVQ1_9MICO</name>
<feature type="transmembrane region" description="Helical" evidence="2">
    <location>
        <begin position="6"/>
        <end position="29"/>
    </location>
</feature>
<dbReference type="AlphaFoldDB" id="A0A3M9LVQ1"/>
<keyword evidence="2" id="KW-0472">Membrane</keyword>
<reference evidence="3 4" key="1">
    <citation type="submission" date="2018-11" db="EMBL/GenBank/DDBJ databases">
        <title>Draft genome of Simplicispira Flexivirga sp. BO-16.</title>
        <authorList>
            <person name="Im W.T."/>
        </authorList>
    </citation>
    <scope>NUCLEOTIDE SEQUENCE [LARGE SCALE GENOMIC DNA]</scope>
    <source>
        <strain evidence="3 4">BO-16</strain>
    </source>
</reference>
<organism evidence="3 4">
    <name type="scientific">Flexivirga caeni</name>
    <dbReference type="NCBI Taxonomy" id="2294115"/>
    <lineage>
        <taxon>Bacteria</taxon>
        <taxon>Bacillati</taxon>
        <taxon>Actinomycetota</taxon>
        <taxon>Actinomycetes</taxon>
        <taxon>Micrococcales</taxon>
        <taxon>Dermacoccaceae</taxon>
        <taxon>Flexivirga</taxon>
    </lineage>
</organism>
<evidence type="ECO:0000313" key="3">
    <source>
        <dbReference type="EMBL" id="RNI17025.1"/>
    </source>
</evidence>
<dbReference type="EMBL" id="RJJQ01000035">
    <property type="protein sequence ID" value="RNI17025.1"/>
    <property type="molecule type" value="Genomic_DNA"/>
</dbReference>
<dbReference type="Proteomes" id="UP000271678">
    <property type="component" value="Unassembled WGS sequence"/>
</dbReference>
<sequence>MVKFLFLAVATVAIVWIVWLVAALGIFLWHEYEQDRRQARLQRELHRADDQLAAALRDAKKQMNQAAGQSWRNRFE</sequence>
<keyword evidence="1" id="KW-0175">Coiled coil</keyword>
<dbReference type="RefSeq" id="WP_123273197.1">
    <property type="nucleotide sequence ID" value="NZ_RJJQ01000035.1"/>
</dbReference>
<proteinExistence type="predicted"/>
<feature type="coiled-coil region" evidence="1">
    <location>
        <begin position="38"/>
        <end position="65"/>
    </location>
</feature>
<keyword evidence="2" id="KW-1133">Transmembrane helix</keyword>
<evidence type="ECO:0000256" key="2">
    <source>
        <dbReference type="SAM" id="Phobius"/>
    </source>
</evidence>
<accession>A0A3M9LVQ1</accession>
<protein>
    <submittedName>
        <fullName evidence="3">Uncharacterized protein</fullName>
    </submittedName>
</protein>
<gene>
    <name evidence="3" type="ORF">EFY87_19735</name>
</gene>
<keyword evidence="2" id="KW-0812">Transmembrane</keyword>
<comment type="caution">
    <text evidence="3">The sequence shown here is derived from an EMBL/GenBank/DDBJ whole genome shotgun (WGS) entry which is preliminary data.</text>
</comment>